<dbReference type="Pfam" id="PF00582">
    <property type="entry name" value="Usp"/>
    <property type="match status" value="2"/>
</dbReference>
<comment type="caution">
    <text evidence="3">The sequence shown here is derived from an EMBL/GenBank/DDBJ whole genome shotgun (WGS) entry which is preliminary data.</text>
</comment>
<dbReference type="EMBL" id="MLFK01000005">
    <property type="protein sequence ID" value="OIV43011.1"/>
    <property type="molecule type" value="Genomic_DNA"/>
</dbReference>
<evidence type="ECO:0000313" key="3">
    <source>
        <dbReference type="EMBL" id="OIV43011.1"/>
    </source>
</evidence>
<keyword evidence="4" id="KW-1185">Reference proteome</keyword>
<feature type="domain" description="UspA" evidence="2">
    <location>
        <begin position="1"/>
        <end position="141"/>
    </location>
</feature>
<evidence type="ECO:0000313" key="4">
    <source>
        <dbReference type="Proteomes" id="UP000182826"/>
    </source>
</evidence>
<dbReference type="CDD" id="cd00293">
    <property type="entry name" value="USP-like"/>
    <property type="match status" value="1"/>
</dbReference>
<dbReference type="SUPFAM" id="SSF52402">
    <property type="entry name" value="Adenine nucleotide alpha hydrolases-like"/>
    <property type="match status" value="2"/>
</dbReference>
<name>A0A1J7BWI7_FLAJO</name>
<sequence>MKRILVPTDFSEHAEHALKAAAQIAKKNGSEIIILHMLELPHQTNDAIFGGVSIPETMLFMQKANEMLDKISQSSFLEGISITEVVKMDKPIHGITQIGKEQDIDLIVMGSHGSSGIEELLIGSNTEKVVRNSEIPVLVIKKDVPDFKVENIVFASDFTEETKKPFQKLLNFTKFFDAKIHLVSICTPNSFKPTHTAEKAIKDFASEFNLSNYSTNIYNDTNIEKGIINFSNSINADIIGMCTHGRTGFAHFFNGSISEGLVNHAVRPIVTLKI</sequence>
<dbReference type="InterPro" id="IPR006016">
    <property type="entry name" value="UspA"/>
</dbReference>
<dbReference type="PANTHER" id="PTHR46268">
    <property type="entry name" value="STRESS RESPONSE PROTEIN NHAX"/>
    <property type="match status" value="1"/>
</dbReference>
<organism evidence="3 4">
    <name type="scientific">Flavobacterium johnsoniae</name>
    <name type="common">Cytophaga johnsonae</name>
    <dbReference type="NCBI Taxonomy" id="986"/>
    <lineage>
        <taxon>Bacteria</taxon>
        <taxon>Pseudomonadati</taxon>
        <taxon>Bacteroidota</taxon>
        <taxon>Flavobacteriia</taxon>
        <taxon>Flavobacteriales</taxon>
        <taxon>Flavobacteriaceae</taxon>
        <taxon>Flavobacterium</taxon>
    </lineage>
</organism>
<dbReference type="InterPro" id="IPR006015">
    <property type="entry name" value="Universal_stress_UspA"/>
</dbReference>
<reference evidence="3 4" key="1">
    <citation type="submission" date="2016-10" db="EMBL/GenBank/DDBJ databases">
        <title>Draft Genome Sequence of Rhizobacteria Flavobacterium johnsoniae CI04.</title>
        <authorList>
            <person name="Bravo J.I."/>
            <person name="Lozano G.L."/>
            <person name="Handelsman J."/>
        </authorList>
    </citation>
    <scope>NUCLEOTIDE SEQUENCE [LARGE SCALE GENOMIC DNA]</scope>
    <source>
        <strain evidence="3 4">CI04</strain>
    </source>
</reference>
<protein>
    <submittedName>
        <fullName evidence="3">Universal stress protein UspA</fullName>
    </submittedName>
</protein>
<proteinExistence type="inferred from homology"/>
<evidence type="ECO:0000256" key="1">
    <source>
        <dbReference type="ARBA" id="ARBA00008791"/>
    </source>
</evidence>
<dbReference type="PANTHER" id="PTHR46268:SF6">
    <property type="entry name" value="UNIVERSAL STRESS PROTEIN UP12"/>
    <property type="match status" value="1"/>
</dbReference>
<comment type="similarity">
    <text evidence="1">Belongs to the universal stress protein A family.</text>
</comment>
<dbReference type="Gene3D" id="3.40.50.620">
    <property type="entry name" value="HUPs"/>
    <property type="match status" value="2"/>
</dbReference>
<evidence type="ECO:0000259" key="2">
    <source>
        <dbReference type="Pfam" id="PF00582"/>
    </source>
</evidence>
<dbReference type="RefSeq" id="WP_071636283.1">
    <property type="nucleotide sequence ID" value="NZ_MLFK01000005.1"/>
</dbReference>
<dbReference type="Proteomes" id="UP000182826">
    <property type="component" value="Unassembled WGS sequence"/>
</dbReference>
<feature type="domain" description="UspA" evidence="2">
    <location>
        <begin position="150"/>
        <end position="270"/>
    </location>
</feature>
<gene>
    <name evidence="3" type="ORF">BKM63_09135</name>
</gene>
<dbReference type="OrthoDB" id="9788959at2"/>
<dbReference type="PRINTS" id="PR01438">
    <property type="entry name" value="UNVRSLSTRESS"/>
</dbReference>
<accession>A0A1J7BWI7</accession>
<dbReference type="InterPro" id="IPR014729">
    <property type="entry name" value="Rossmann-like_a/b/a_fold"/>
</dbReference>
<dbReference type="AlphaFoldDB" id="A0A1J7BWI7"/>